<dbReference type="InterPro" id="IPR038346">
    <property type="entry name" value="DrrA_PI4P-bd_sf"/>
</dbReference>
<name>A0A0W0YT98_9GAMM</name>
<evidence type="ECO:0000313" key="2">
    <source>
        <dbReference type="EMBL" id="KTD60139.1"/>
    </source>
</evidence>
<proteinExistence type="predicted"/>
<organism evidence="2 3">
    <name type="scientific">Legionella sainthelensi</name>
    <dbReference type="NCBI Taxonomy" id="28087"/>
    <lineage>
        <taxon>Bacteria</taxon>
        <taxon>Pseudomonadati</taxon>
        <taxon>Pseudomonadota</taxon>
        <taxon>Gammaproteobacteria</taxon>
        <taxon>Legionellales</taxon>
        <taxon>Legionellaceae</taxon>
        <taxon>Legionella</taxon>
    </lineage>
</organism>
<dbReference type="AlphaFoldDB" id="A0A0W0YT98"/>
<protein>
    <submittedName>
        <fullName evidence="2">Multifunctional virulence effector protein DrrA</fullName>
    </submittedName>
</protein>
<feature type="domain" description="DrrA phosphatidylinositol 4-phosphate binding" evidence="1">
    <location>
        <begin position="421"/>
        <end position="515"/>
    </location>
</feature>
<sequence length="522" mass="59209">MPNISNKPIMILAVIEPGTMGDLSFIDKMIDTYQRNNNDQSFVILLNDMGDESLKDKSLVQALKNKIGEENVRIIHSESKRSEAIAQSWQLREEIAKIQPKGIVYGPMIVEKDCAASKRLAAINNIPFIVIPEYSYKYFGSNSIPTGPGPEASGMFLGNFEESQTIHVEDEQKIGKPLIQMEEENQIFFAYLNNHESGPRVNPDTFKKELLSYLYFVTSTIVNSENQKPAEVFTRITSDIFDSYINELKQNNPYECHFKIKYKGETHNIPGKDGMNDNVVTINLNNPFPLRKDTMITMMQACKRQKNPVCATGDQSLSETISIGVPFFYQTMPWKRDLALDLAATAKSNGLDGISEMNKKGLTFNCLYDADQFAKKYNENKNEWATQYEKLSSSIPDLHQDLPQRIESSIQNHSQLGYTHRNRFHAFPVDSEKFNGVFRGDTLKANILADIKDKLLGAPNEDTLNMIVRGFKESNEYNILRTGQSVRTRVLNLETSSIKEFNKIVEEAKEALRSKSNLSMEG</sequence>
<dbReference type="Gene3D" id="1.20.1280.280">
    <property type="match status" value="1"/>
</dbReference>
<dbReference type="GO" id="GO:0044161">
    <property type="term" value="C:host cell cytoplasmic vesicle"/>
    <property type="evidence" value="ECO:0007669"/>
    <property type="project" value="InterPro"/>
</dbReference>
<dbReference type="GO" id="GO:0031267">
    <property type="term" value="F:small GTPase binding"/>
    <property type="evidence" value="ECO:0007669"/>
    <property type="project" value="InterPro"/>
</dbReference>
<dbReference type="OrthoDB" id="5648656at2"/>
<dbReference type="PATRIC" id="fig|28087.4.peg.262"/>
<evidence type="ECO:0000313" key="3">
    <source>
        <dbReference type="Proteomes" id="UP000054621"/>
    </source>
</evidence>
<dbReference type="Pfam" id="PF14860">
    <property type="entry name" value="DrrA_P4M"/>
    <property type="match status" value="1"/>
</dbReference>
<dbReference type="RefSeq" id="WP_027269998.1">
    <property type="nucleotide sequence ID" value="NZ_CAAAJE010000005.1"/>
</dbReference>
<reference evidence="2 3" key="1">
    <citation type="submission" date="2015-11" db="EMBL/GenBank/DDBJ databases">
        <title>Genomic analysis of 38 Legionella species identifies large and diverse effector repertoires.</title>
        <authorList>
            <person name="Burstein D."/>
            <person name="Amaro F."/>
            <person name="Zusman T."/>
            <person name="Lifshitz Z."/>
            <person name="Cohen O."/>
            <person name="Gilbert J.A."/>
            <person name="Pupko T."/>
            <person name="Shuman H.A."/>
            <person name="Segal G."/>
        </authorList>
    </citation>
    <scope>NUCLEOTIDE SEQUENCE [LARGE SCALE GENOMIC DNA]</scope>
    <source>
        <strain evidence="2 3">Mt.St.Helens-4</strain>
    </source>
</reference>
<dbReference type="Proteomes" id="UP000054621">
    <property type="component" value="Unassembled WGS sequence"/>
</dbReference>
<evidence type="ECO:0000259" key="1">
    <source>
        <dbReference type="Pfam" id="PF14860"/>
    </source>
</evidence>
<gene>
    <name evidence="2" type="primary">drrA_3</name>
    <name evidence="2" type="ORF">Lsai_0249</name>
</gene>
<dbReference type="InterPro" id="IPR028057">
    <property type="entry name" value="DrrA_P4M"/>
</dbReference>
<comment type="caution">
    <text evidence="2">The sequence shown here is derived from an EMBL/GenBank/DDBJ whole genome shotgun (WGS) entry which is preliminary data.</text>
</comment>
<accession>A0A0W0YT98</accession>
<dbReference type="EMBL" id="LNYV01000003">
    <property type="protein sequence ID" value="KTD60139.1"/>
    <property type="molecule type" value="Genomic_DNA"/>
</dbReference>